<proteinExistence type="predicted"/>
<dbReference type="Proteomes" id="UP000830198">
    <property type="component" value="Chromosome"/>
</dbReference>
<sequence>MKDPAIKALYQKAAKGGQATYTVALRDAMIPLSLMVYTSMAKRKRTADDLISVKAKKIPLGISKSCHLFAGLRLIGAERCSHQRKGLTFLDHRGN</sequence>
<dbReference type="EMBL" id="CP095855">
    <property type="protein sequence ID" value="UPK67898.1"/>
    <property type="molecule type" value="Genomic_DNA"/>
</dbReference>
<keyword evidence="2" id="KW-1185">Reference proteome</keyword>
<dbReference type="RefSeq" id="WP_247810240.1">
    <property type="nucleotide sequence ID" value="NZ_CP095855.1"/>
</dbReference>
<gene>
    <name evidence="1" type="ORF">MYF79_23380</name>
</gene>
<accession>A0ABY4HY67</accession>
<evidence type="ECO:0000313" key="2">
    <source>
        <dbReference type="Proteomes" id="UP000830198"/>
    </source>
</evidence>
<evidence type="ECO:0000313" key="1">
    <source>
        <dbReference type="EMBL" id="UPK67898.1"/>
    </source>
</evidence>
<name>A0ABY4HY67_CHIFI</name>
<protein>
    <submittedName>
        <fullName evidence="1">Uncharacterized protein</fullName>
    </submittedName>
</protein>
<reference evidence="1 2" key="1">
    <citation type="submission" date="2022-04" db="EMBL/GenBank/DDBJ databases">
        <title>The arsenic-methylating capacity of Chitinophaga filiformis YT5 during chitin decomposition.</title>
        <authorList>
            <person name="Chen G."/>
            <person name="Liang Y."/>
        </authorList>
    </citation>
    <scope>NUCLEOTIDE SEQUENCE [LARGE SCALE GENOMIC DNA]</scope>
    <source>
        <strain evidence="1 2">YT5</strain>
    </source>
</reference>
<organism evidence="1 2">
    <name type="scientific">Chitinophaga filiformis</name>
    <name type="common">Myxococcus filiformis</name>
    <name type="synonym">Flexibacter filiformis</name>
    <dbReference type="NCBI Taxonomy" id="104663"/>
    <lineage>
        <taxon>Bacteria</taxon>
        <taxon>Pseudomonadati</taxon>
        <taxon>Bacteroidota</taxon>
        <taxon>Chitinophagia</taxon>
        <taxon>Chitinophagales</taxon>
        <taxon>Chitinophagaceae</taxon>
        <taxon>Chitinophaga</taxon>
    </lineage>
</organism>